<keyword evidence="5" id="KW-1185">Reference proteome</keyword>
<evidence type="ECO:0000256" key="1">
    <source>
        <dbReference type="ARBA" id="ARBA00006525"/>
    </source>
</evidence>
<dbReference type="InterPro" id="IPR036388">
    <property type="entry name" value="WH-like_DNA-bd_sf"/>
</dbReference>
<dbReference type="KEGG" id="arep:ID810_04695"/>
<feature type="domain" description="Smf/DprA SLOG" evidence="3">
    <location>
        <begin position="201"/>
        <end position="372"/>
    </location>
</feature>
<dbReference type="InterPro" id="IPR057666">
    <property type="entry name" value="DrpA_SLOG"/>
</dbReference>
<evidence type="ECO:0000313" key="5">
    <source>
        <dbReference type="Proteomes" id="UP000594637"/>
    </source>
</evidence>
<dbReference type="AlphaFoldDB" id="A0A7T0LLZ1"/>
<organism evidence="4 5">
    <name type="scientific">Actinomyces respiraculi</name>
    <dbReference type="NCBI Taxonomy" id="2744574"/>
    <lineage>
        <taxon>Bacteria</taxon>
        <taxon>Bacillati</taxon>
        <taxon>Actinomycetota</taxon>
        <taxon>Actinomycetes</taxon>
        <taxon>Actinomycetales</taxon>
        <taxon>Actinomycetaceae</taxon>
        <taxon>Actinomyces</taxon>
    </lineage>
</organism>
<dbReference type="PANTHER" id="PTHR43022:SF1">
    <property type="entry name" value="PROTEIN SMF"/>
    <property type="match status" value="1"/>
</dbReference>
<dbReference type="Gene3D" id="3.40.50.450">
    <property type="match status" value="1"/>
</dbReference>
<dbReference type="Proteomes" id="UP000594637">
    <property type="component" value="Chromosome"/>
</dbReference>
<dbReference type="EMBL" id="CP063989">
    <property type="protein sequence ID" value="QPL06214.1"/>
    <property type="molecule type" value="Genomic_DNA"/>
</dbReference>
<reference evidence="4 5" key="1">
    <citation type="submission" date="2020-11" db="EMBL/GenBank/DDBJ databases">
        <title>Actinomyces sp. ZJ750.</title>
        <authorList>
            <person name="Zhou J."/>
        </authorList>
    </citation>
    <scope>NUCLEOTIDE SEQUENCE [LARGE SCALE GENOMIC DNA]</scope>
    <source>
        <strain evidence="4 5">ZJ750</strain>
    </source>
</reference>
<dbReference type="GO" id="GO:0009294">
    <property type="term" value="P:DNA-mediated transformation"/>
    <property type="evidence" value="ECO:0007669"/>
    <property type="project" value="InterPro"/>
</dbReference>
<dbReference type="InterPro" id="IPR003488">
    <property type="entry name" value="DprA"/>
</dbReference>
<gene>
    <name evidence="4" type="ORF">ID810_04695</name>
</gene>
<proteinExistence type="inferred from homology"/>
<protein>
    <submittedName>
        <fullName evidence="4">DNA-protecting protein DprA</fullName>
    </submittedName>
</protein>
<evidence type="ECO:0000313" key="4">
    <source>
        <dbReference type="EMBL" id="QPL06214.1"/>
    </source>
</evidence>
<accession>A0A7T0LLZ1</accession>
<dbReference type="SUPFAM" id="SSF102405">
    <property type="entry name" value="MCP/YpsA-like"/>
    <property type="match status" value="1"/>
</dbReference>
<name>A0A7T0LLZ1_9ACTO</name>
<sequence>MSLYLPFDHRDPVLATVAWSRLTEPADRAAGALVRAVGPGPALTWLLEEAYDADGNLRAAPRPPRLVRAEEDDGYVDGPVGTAPSAATTMLGATAGARASAAWARAAARWAPRLASLEPRRDLDVLERLGGSLLLPGDPWWPTGLDELDQPPFCLWVRGDPALLARREEAPSTMQVAGASEARVPPGRQDRVPAGPGRGLALALVGSRASTRYGEQVARDMARTVAQLGAVVVSGGAFGIDAAAHAGALQGGRTVSVCAGGVDRLYPAGNARLLEEVLDCGALVAEVPPGCQPARHRFLSRNRLIAAMTEGTVVVEAAWRSGALSTARHARDLGRPLGAVPGPVVSRESVGCHRLLREGAVCVTDADDALELITPVGTLDPDAERSRASDLEPGSLLDGLDPSASAVLDAMPARGAAEVAGVARAAGLSEREVRSALGLLELAGRVRRDGERWRRRT</sequence>
<dbReference type="Pfam" id="PF02481">
    <property type="entry name" value="DNA_processg_A"/>
    <property type="match status" value="1"/>
</dbReference>
<evidence type="ECO:0000256" key="2">
    <source>
        <dbReference type="SAM" id="MobiDB-lite"/>
    </source>
</evidence>
<dbReference type="RefSeq" id="WP_166855395.1">
    <property type="nucleotide sequence ID" value="NZ_CP063989.1"/>
</dbReference>
<dbReference type="Gene3D" id="1.10.10.10">
    <property type="entry name" value="Winged helix-like DNA-binding domain superfamily/Winged helix DNA-binding domain"/>
    <property type="match status" value="1"/>
</dbReference>
<dbReference type="PANTHER" id="PTHR43022">
    <property type="entry name" value="PROTEIN SMF"/>
    <property type="match status" value="1"/>
</dbReference>
<feature type="region of interest" description="Disordered" evidence="2">
    <location>
        <begin position="174"/>
        <end position="195"/>
    </location>
</feature>
<comment type="similarity">
    <text evidence="1">Belongs to the DprA/Smf family.</text>
</comment>
<evidence type="ECO:0000259" key="3">
    <source>
        <dbReference type="Pfam" id="PF02481"/>
    </source>
</evidence>